<accession>A0ABS7CWZ6</accession>
<dbReference type="InterPro" id="IPR008969">
    <property type="entry name" value="CarboxyPept-like_regulatory"/>
</dbReference>
<evidence type="ECO:0000313" key="1">
    <source>
        <dbReference type="EMBL" id="MBW7468211.1"/>
    </source>
</evidence>
<dbReference type="Proteomes" id="UP000813018">
    <property type="component" value="Unassembled WGS sequence"/>
</dbReference>
<dbReference type="Pfam" id="PF13715">
    <property type="entry name" value="CarbopepD_reg_2"/>
    <property type="match status" value="1"/>
</dbReference>
<evidence type="ECO:0000313" key="2">
    <source>
        <dbReference type="Proteomes" id="UP000813018"/>
    </source>
</evidence>
<keyword evidence="2" id="KW-1185">Reference proteome</keyword>
<protein>
    <submittedName>
        <fullName evidence="1">Carboxypeptidase-like regulatory domain-containing protein</fullName>
    </submittedName>
</protein>
<organism evidence="1 2">
    <name type="scientific">Pontibacter aydingkolensis</name>
    <dbReference type="NCBI Taxonomy" id="1911536"/>
    <lineage>
        <taxon>Bacteria</taxon>
        <taxon>Pseudomonadati</taxon>
        <taxon>Bacteroidota</taxon>
        <taxon>Cytophagia</taxon>
        <taxon>Cytophagales</taxon>
        <taxon>Hymenobacteraceae</taxon>
        <taxon>Pontibacter</taxon>
    </lineage>
</organism>
<proteinExistence type="predicted"/>
<sequence>MQLNFFYKFILSVWLLASIDYDVILIDSGSFNPINKSTKRQLITSATVIKGVVLDEETKLPVGFANITLIKNQKGTQTGSKGEFELQITSDHQHEKISITSLGYIFKVVEVEDLLKEWVGTKQIKIYLKPKYEDLREVEIKAKSKKWRARKVGFNLDKGTSFHHKFNPLDTLVEKSGREIGNKFSLKKYPAYLNSISFGLAGSGNVKSIIGLRIYSLKNNLPDKDILPERIILRVPPHHTGWVTVDLDKYNIMLKDDFAVTVEWLSQTNILNKSSLMAFATHPKGQVTYARVLYKNPWSIVRPTLTNVNSIGLYVIVLY</sequence>
<dbReference type="RefSeq" id="WP_219878088.1">
    <property type="nucleotide sequence ID" value="NZ_JAHYXK010000012.1"/>
</dbReference>
<dbReference type="Gene3D" id="2.60.40.1120">
    <property type="entry name" value="Carboxypeptidase-like, regulatory domain"/>
    <property type="match status" value="1"/>
</dbReference>
<comment type="caution">
    <text evidence="1">The sequence shown here is derived from an EMBL/GenBank/DDBJ whole genome shotgun (WGS) entry which is preliminary data.</text>
</comment>
<reference evidence="1 2" key="1">
    <citation type="journal article" date="2016" name="Int. J. Syst. Evol. Microbiol.">
        <title>Pontibacter aydingkolensis sp. nov., isolated from soil of a salt lake.</title>
        <authorList>
            <person name="Osman G."/>
            <person name="Zhang T."/>
            <person name="Lou K."/>
            <person name="Gao Y."/>
            <person name="Chang W."/>
            <person name="Lin Q."/>
            <person name="Yang H.M."/>
            <person name="Huo X.D."/>
            <person name="Wang N."/>
        </authorList>
    </citation>
    <scope>NUCLEOTIDE SEQUENCE [LARGE SCALE GENOMIC DNA]</scope>
    <source>
        <strain evidence="1 2">KACC 19255</strain>
    </source>
</reference>
<dbReference type="EMBL" id="JAHYXK010000012">
    <property type="protein sequence ID" value="MBW7468211.1"/>
    <property type="molecule type" value="Genomic_DNA"/>
</dbReference>
<name>A0ABS7CWZ6_9BACT</name>
<dbReference type="SUPFAM" id="SSF49464">
    <property type="entry name" value="Carboxypeptidase regulatory domain-like"/>
    <property type="match status" value="1"/>
</dbReference>
<gene>
    <name evidence="1" type="ORF">K0O23_14135</name>
</gene>